<keyword evidence="4" id="KW-1185">Reference proteome</keyword>
<feature type="compositionally biased region" description="Low complexity" evidence="1">
    <location>
        <begin position="29"/>
        <end position="38"/>
    </location>
</feature>
<feature type="compositionally biased region" description="Basic and acidic residues" evidence="1">
    <location>
        <begin position="518"/>
        <end position="534"/>
    </location>
</feature>
<feature type="compositionally biased region" description="Low complexity" evidence="1">
    <location>
        <begin position="138"/>
        <end position="149"/>
    </location>
</feature>
<feature type="region of interest" description="Disordered" evidence="1">
    <location>
        <begin position="1"/>
        <end position="55"/>
    </location>
</feature>
<protein>
    <recommendedName>
        <fullName evidence="2">CBM21 domain-containing protein</fullName>
    </recommendedName>
</protein>
<gene>
    <name evidence="3" type="ORF">Egran_04617</name>
</gene>
<reference evidence="3 4" key="1">
    <citation type="journal article" date="2015" name="Environ. Microbiol.">
        <title>Metagenome sequence of Elaphomyces granulatus from sporocarp tissue reveals Ascomycota ectomycorrhizal fingerprints of genome expansion and a Proteobacteria-rich microbiome.</title>
        <authorList>
            <person name="Quandt C.A."/>
            <person name="Kohler A."/>
            <person name="Hesse C.N."/>
            <person name="Sharpton T.J."/>
            <person name="Martin F."/>
            <person name="Spatafora J.W."/>
        </authorList>
    </citation>
    <scope>NUCLEOTIDE SEQUENCE [LARGE SCALE GENOMIC DNA]</scope>
    <source>
        <strain evidence="3 4">OSC145934</strain>
    </source>
</reference>
<proteinExistence type="predicted"/>
<dbReference type="InterPro" id="IPR005036">
    <property type="entry name" value="CBM21_dom"/>
</dbReference>
<dbReference type="OrthoDB" id="1881at2759"/>
<feature type="region of interest" description="Disordered" evidence="1">
    <location>
        <begin position="448"/>
        <end position="469"/>
    </location>
</feature>
<dbReference type="EMBL" id="NPHW01004688">
    <property type="protein sequence ID" value="OXV07619.1"/>
    <property type="molecule type" value="Genomic_DNA"/>
</dbReference>
<dbReference type="GO" id="GO:0008157">
    <property type="term" value="F:protein phosphatase 1 binding"/>
    <property type="evidence" value="ECO:0007669"/>
    <property type="project" value="TreeGrafter"/>
</dbReference>
<dbReference type="Pfam" id="PF03370">
    <property type="entry name" value="CBM_21"/>
    <property type="match status" value="1"/>
</dbReference>
<dbReference type="Gene3D" id="2.60.40.2440">
    <property type="entry name" value="Carbohydrate binding type-21 domain"/>
    <property type="match status" value="1"/>
</dbReference>
<feature type="compositionally biased region" description="Low complexity" evidence="1">
    <location>
        <begin position="668"/>
        <end position="678"/>
    </location>
</feature>
<sequence>MPYTAPSQQPPSAHPLENSDSGLHGNPDSASSASISSSRRPELPHSYSSASYVRRHRRCSSLGESVSLHLGEGGLSASKGIIDPYASLRQSPPPVNIAKVPAGAIISPPESGPNSSDEDEKAEKSRGRFALAELNAAIRSIQQQRDSSSPVWQKDERNIDPNTPSSTSTMSQRSRPLSSSAAAPSTRKVSHLRLSKESVVPKAPDSPSSSSDHDDDLDLNRKIPMVRKKSGELVRPALRPTSFKRRPSSMPGTPTFAKNVHFDSQLEHIRHFMQLDKPLAVSANTSPVEICNHGEYPFGNSDSDAGSKAPPFEWELRLVNFPKHLSPEEWGPVHLERIFLSSDNKNLVGAVAVANIAFHKHVVARFTFDYWKTVSEVTAEYNQDVRRKRTQHGHDHFSFTIRLSDQTHLENKTMFFCIRYDVSGQAFWDNNSSMNYRVEFTKKWKNDNKERQATPPIAGRPLHGLPRSRVPPLVNAARPRSMPSSLDDFAVGFDLSNSFDRAGDDSDSESLQRPPRAKSRDIMLDTPPRREKPTRQAFGSRYDFGVSLSAAMQTKPATQDRTVLVANAKSGSQSPKIRQREDREARASATGAAALLHDQPKYASHSEPLKPSHIVSGKPHHESSIYKELVDKYCFYGSAKGLSSTPKWIPPVKSPDPMSNAHSPSQLSSTVTSPATTPTDSAFIMNPWHVARDPLPLLTT</sequence>
<dbReference type="GO" id="GO:0000164">
    <property type="term" value="C:protein phosphatase type 1 complex"/>
    <property type="evidence" value="ECO:0007669"/>
    <property type="project" value="TreeGrafter"/>
</dbReference>
<dbReference type="InterPro" id="IPR050782">
    <property type="entry name" value="PP1_regulatory_subunit_3"/>
</dbReference>
<evidence type="ECO:0000313" key="4">
    <source>
        <dbReference type="Proteomes" id="UP000243515"/>
    </source>
</evidence>
<dbReference type="GO" id="GO:0005979">
    <property type="term" value="P:regulation of glycogen biosynthetic process"/>
    <property type="evidence" value="ECO:0007669"/>
    <property type="project" value="TreeGrafter"/>
</dbReference>
<evidence type="ECO:0000259" key="2">
    <source>
        <dbReference type="PROSITE" id="PS51159"/>
    </source>
</evidence>
<dbReference type="PROSITE" id="PS51159">
    <property type="entry name" value="CBM21"/>
    <property type="match status" value="1"/>
</dbReference>
<feature type="region of interest" description="Disordered" evidence="1">
    <location>
        <begin position="646"/>
        <end position="678"/>
    </location>
</feature>
<dbReference type="GO" id="GO:2001069">
    <property type="term" value="F:glycogen binding"/>
    <property type="evidence" value="ECO:0007669"/>
    <property type="project" value="TreeGrafter"/>
</dbReference>
<evidence type="ECO:0000256" key="1">
    <source>
        <dbReference type="SAM" id="MobiDB-lite"/>
    </source>
</evidence>
<dbReference type="Proteomes" id="UP000243515">
    <property type="component" value="Unassembled WGS sequence"/>
</dbReference>
<dbReference type="AlphaFoldDB" id="A0A232LU03"/>
<dbReference type="PANTHER" id="PTHR12307">
    <property type="entry name" value="PROTEIN PHOSPHATASE 1 REGULATORY SUBUNIT"/>
    <property type="match status" value="1"/>
</dbReference>
<feature type="region of interest" description="Disordered" evidence="1">
    <location>
        <begin position="568"/>
        <end position="589"/>
    </location>
</feature>
<organism evidence="3 4">
    <name type="scientific">Elaphomyces granulatus</name>
    <dbReference type="NCBI Taxonomy" id="519963"/>
    <lineage>
        <taxon>Eukaryota</taxon>
        <taxon>Fungi</taxon>
        <taxon>Dikarya</taxon>
        <taxon>Ascomycota</taxon>
        <taxon>Pezizomycotina</taxon>
        <taxon>Eurotiomycetes</taxon>
        <taxon>Eurotiomycetidae</taxon>
        <taxon>Eurotiales</taxon>
        <taxon>Elaphomycetaceae</taxon>
        <taxon>Elaphomyces</taxon>
    </lineage>
</organism>
<dbReference type="PANTHER" id="PTHR12307:SF36">
    <property type="entry name" value="GLYCOGEN-BINDING SUBUNIT 76A"/>
    <property type="match status" value="1"/>
</dbReference>
<feature type="compositionally biased region" description="Low complexity" evidence="1">
    <location>
        <begin position="168"/>
        <end position="187"/>
    </location>
</feature>
<evidence type="ECO:0000313" key="3">
    <source>
        <dbReference type="EMBL" id="OXV07619.1"/>
    </source>
</evidence>
<feature type="region of interest" description="Disordered" evidence="1">
    <location>
        <begin position="85"/>
        <end position="218"/>
    </location>
</feature>
<name>A0A232LU03_9EURO</name>
<accession>A0A232LU03</accession>
<feature type="domain" description="CBM21" evidence="2">
    <location>
        <begin position="325"/>
        <end position="439"/>
    </location>
</feature>
<comment type="caution">
    <text evidence="3">The sequence shown here is derived from an EMBL/GenBank/DDBJ whole genome shotgun (WGS) entry which is preliminary data.</text>
</comment>
<feature type="region of interest" description="Disordered" evidence="1">
    <location>
        <begin position="500"/>
        <end position="538"/>
    </location>
</feature>
<dbReference type="InterPro" id="IPR038175">
    <property type="entry name" value="CBM21_dom_sf"/>
</dbReference>